<dbReference type="PROSITE" id="PS50093">
    <property type="entry name" value="PKD"/>
    <property type="match status" value="1"/>
</dbReference>
<keyword evidence="2" id="KW-1133">Transmembrane helix</keyword>
<dbReference type="InterPro" id="IPR013783">
    <property type="entry name" value="Ig-like_fold"/>
</dbReference>
<accession>A0A1F6BUI2</accession>
<dbReference type="EMBL" id="MFKN01000026">
    <property type="protein sequence ID" value="OGG40605.1"/>
    <property type="molecule type" value="Genomic_DNA"/>
</dbReference>
<protein>
    <recommendedName>
        <fullName evidence="3">PKD domain-containing protein</fullName>
    </recommendedName>
</protein>
<comment type="caution">
    <text evidence="4">The sequence shown here is derived from an EMBL/GenBank/DDBJ whole genome shotgun (WGS) entry which is preliminary data.</text>
</comment>
<dbReference type="GO" id="GO:0015628">
    <property type="term" value="P:protein secretion by the type II secretion system"/>
    <property type="evidence" value="ECO:0007669"/>
    <property type="project" value="TreeGrafter"/>
</dbReference>
<proteinExistence type="predicted"/>
<evidence type="ECO:0000259" key="3">
    <source>
        <dbReference type="PROSITE" id="PS50093"/>
    </source>
</evidence>
<evidence type="ECO:0000313" key="5">
    <source>
        <dbReference type="Proteomes" id="UP000179014"/>
    </source>
</evidence>
<dbReference type="STRING" id="1798474.A2118_02005"/>
<name>A0A1F6BUI2_9BACT</name>
<feature type="domain" description="PKD" evidence="3">
    <location>
        <begin position="159"/>
        <end position="203"/>
    </location>
</feature>
<dbReference type="Proteomes" id="UP000179014">
    <property type="component" value="Unassembled WGS sequence"/>
</dbReference>
<dbReference type="Pfam" id="PF18911">
    <property type="entry name" value="PKD_4"/>
    <property type="match status" value="1"/>
</dbReference>
<dbReference type="InterPro" id="IPR004509">
    <property type="entry name" value="Competence_ComEA_HhH"/>
</dbReference>
<dbReference type="GO" id="GO:0015627">
    <property type="term" value="C:type II protein secretion system complex"/>
    <property type="evidence" value="ECO:0007669"/>
    <property type="project" value="TreeGrafter"/>
</dbReference>
<dbReference type="PANTHER" id="PTHR21180:SF32">
    <property type="entry name" value="ENDONUCLEASE_EXONUCLEASE_PHOSPHATASE FAMILY DOMAIN-CONTAINING PROTEIN 1"/>
    <property type="match status" value="1"/>
</dbReference>
<dbReference type="Pfam" id="PF12836">
    <property type="entry name" value="HHH_3"/>
    <property type="match status" value="1"/>
</dbReference>
<dbReference type="PANTHER" id="PTHR21180">
    <property type="entry name" value="ENDONUCLEASE/EXONUCLEASE/PHOSPHATASE FAMILY DOMAIN-CONTAINING PROTEIN 1"/>
    <property type="match status" value="1"/>
</dbReference>
<dbReference type="NCBIfam" id="TIGR00426">
    <property type="entry name" value="competence protein ComEA helix-hairpin-helix repeat region"/>
    <property type="match status" value="1"/>
</dbReference>
<feature type="compositionally biased region" description="Low complexity" evidence="1">
    <location>
        <begin position="87"/>
        <end position="114"/>
    </location>
</feature>
<evidence type="ECO:0000256" key="2">
    <source>
        <dbReference type="SAM" id="Phobius"/>
    </source>
</evidence>
<feature type="region of interest" description="Disordered" evidence="1">
    <location>
        <begin position="87"/>
        <end position="116"/>
    </location>
</feature>
<sequence>MRIAGLLLLIVLFPVYAYAALLNINTADATFLDTLPGIGPSKATAIIDYRTQHGPFAQIEDIQNVSGIGPSTYGELKTLITVGGVSAPQTPSTDTATTTTSETAPANPSGGSTPYTPPPMSLTVKMSPVTEAFINVPLHISARVTTKGGAVDTAAQLSWSFGDGSSQTGTVVEKTYGYAGTYVITVDTTDGLAVAHDEAIVAVRPAQVRIVSVSSEGITLANDASERLNLSDWQLSTGGVKFRIPRGTTLLQKSSVFLPSSITHLTMPFDATLAYANGAIAARYAPPSSVVQEVEVQPSLRAVSYEQVQAVKPPPVVNKDGQIISTKENIQTHEEAVIAPTAATELAAVGAASSPAPLEPATRTSSGIFKSPWTLGFLGVLALAGSAFIFL</sequence>
<feature type="transmembrane region" description="Helical" evidence="2">
    <location>
        <begin position="373"/>
        <end position="390"/>
    </location>
</feature>
<organism evidence="4 5">
    <name type="scientific">Candidatus Kaiserbacteria bacterium GWA2_50_9</name>
    <dbReference type="NCBI Taxonomy" id="1798474"/>
    <lineage>
        <taxon>Bacteria</taxon>
        <taxon>Candidatus Kaiseribacteriota</taxon>
    </lineage>
</organism>
<dbReference type="InterPro" id="IPR035986">
    <property type="entry name" value="PKD_dom_sf"/>
</dbReference>
<evidence type="ECO:0000256" key="1">
    <source>
        <dbReference type="SAM" id="MobiDB-lite"/>
    </source>
</evidence>
<dbReference type="InterPro" id="IPR010994">
    <property type="entry name" value="RuvA_2-like"/>
</dbReference>
<keyword evidence="2" id="KW-0812">Transmembrane</keyword>
<dbReference type="Gene3D" id="2.60.40.10">
    <property type="entry name" value="Immunoglobulins"/>
    <property type="match status" value="1"/>
</dbReference>
<dbReference type="CDD" id="cd00146">
    <property type="entry name" value="PKD"/>
    <property type="match status" value="1"/>
</dbReference>
<dbReference type="InterPro" id="IPR051675">
    <property type="entry name" value="Endo/Exo/Phosphatase_dom_1"/>
</dbReference>
<reference evidence="4 5" key="1">
    <citation type="journal article" date="2016" name="Nat. Commun.">
        <title>Thousands of microbial genomes shed light on interconnected biogeochemical processes in an aquifer system.</title>
        <authorList>
            <person name="Anantharaman K."/>
            <person name="Brown C.T."/>
            <person name="Hug L.A."/>
            <person name="Sharon I."/>
            <person name="Castelle C.J."/>
            <person name="Probst A.J."/>
            <person name="Thomas B.C."/>
            <person name="Singh A."/>
            <person name="Wilkins M.J."/>
            <person name="Karaoz U."/>
            <person name="Brodie E.L."/>
            <person name="Williams K.H."/>
            <person name="Hubbard S.S."/>
            <person name="Banfield J.F."/>
        </authorList>
    </citation>
    <scope>NUCLEOTIDE SEQUENCE [LARGE SCALE GENOMIC DNA]</scope>
</reference>
<dbReference type="SUPFAM" id="SSF47781">
    <property type="entry name" value="RuvA domain 2-like"/>
    <property type="match status" value="1"/>
</dbReference>
<dbReference type="InterPro" id="IPR000601">
    <property type="entry name" value="PKD_dom"/>
</dbReference>
<gene>
    <name evidence="4" type="ORF">A2118_02005</name>
</gene>
<dbReference type="AlphaFoldDB" id="A0A1F6BUI2"/>
<dbReference type="Gene3D" id="1.10.150.280">
    <property type="entry name" value="AF1531-like domain"/>
    <property type="match status" value="1"/>
</dbReference>
<dbReference type="SUPFAM" id="SSF49299">
    <property type="entry name" value="PKD domain"/>
    <property type="match status" value="1"/>
</dbReference>
<keyword evidence="2" id="KW-0472">Membrane</keyword>
<evidence type="ECO:0000313" key="4">
    <source>
        <dbReference type="EMBL" id="OGG40605.1"/>
    </source>
</evidence>